<dbReference type="RefSeq" id="WP_109093397.1">
    <property type="nucleotide sequence ID" value="NZ_QETB01000003.1"/>
</dbReference>
<keyword evidence="1" id="KW-0732">Signal</keyword>
<keyword evidence="4" id="KW-1185">Reference proteome</keyword>
<dbReference type="Pfam" id="PF13343">
    <property type="entry name" value="SBP_bac_6"/>
    <property type="match status" value="1"/>
</dbReference>
<feature type="transmembrane region" description="Helical" evidence="2">
    <location>
        <begin position="12"/>
        <end position="33"/>
    </location>
</feature>
<comment type="caution">
    <text evidence="3">The sequence shown here is derived from an EMBL/GenBank/DDBJ whole genome shotgun (WGS) entry which is preliminary data.</text>
</comment>
<protein>
    <submittedName>
        <fullName evidence="3">Iron ABC transporter substrate-binding protein</fullName>
    </submittedName>
</protein>
<gene>
    <name evidence="3" type="ORF">DD236_05530</name>
</gene>
<dbReference type="EMBL" id="QETB01000003">
    <property type="protein sequence ID" value="PWF26325.1"/>
    <property type="molecule type" value="Genomic_DNA"/>
</dbReference>
<evidence type="ECO:0000256" key="1">
    <source>
        <dbReference type="ARBA" id="ARBA00022729"/>
    </source>
</evidence>
<keyword evidence="2" id="KW-0472">Membrane</keyword>
<organism evidence="3 4">
    <name type="scientific">Ancrocorticia populi</name>
    <dbReference type="NCBI Taxonomy" id="2175228"/>
    <lineage>
        <taxon>Bacteria</taxon>
        <taxon>Bacillati</taxon>
        <taxon>Actinomycetota</taxon>
        <taxon>Actinomycetes</taxon>
        <taxon>Actinomycetales</taxon>
        <taxon>Actinomycetaceae</taxon>
        <taxon>Ancrocorticia</taxon>
    </lineage>
</organism>
<evidence type="ECO:0000313" key="3">
    <source>
        <dbReference type="EMBL" id="PWF26325.1"/>
    </source>
</evidence>
<dbReference type="PANTHER" id="PTHR30006:SF2">
    <property type="entry name" value="ABC TRANSPORTER SUBSTRATE-BINDING PROTEIN"/>
    <property type="match status" value="1"/>
</dbReference>
<dbReference type="GO" id="GO:0030288">
    <property type="term" value="C:outer membrane-bounded periplasmic space"/>
    <property type="evidence" value="ECO:0007669"/>
    <property type="project" value="TreeGrafter"/>
</dbReference>
<evidence type="ECO:0000313" key="4">
    <source>
        <dbReference type="Proteomes" id="UP000245283"/>
    </source>
</evidence>
<dbReference type="AlphaFoldDB" id="A0A2V1KAB0"/>
<evidence type="ECO:0000256" key="2">
    <source>
        <dbReference type="SAM" id="Phobius"/>
    </source>
</evidence>
<dbReference type="GO" id="GO:0030976">
    <property type="term" value="F:thiamine pyrophosphate binding"/>
    <property type="evidence" value="ECO:0007669"/>
    <property type="project" value="TreeGrafter"/>
</dbReference>
<dbReference type="Proteomes" id="UP000245283">
    <property type="component" value="Unassembled WGS sequence"/>
</dbReference>
<keyword evidence="2" id="KW-1133">Transmembrane helix</keyword>
<dbReference type="GO" id="GO:0030975">
    <property type="term" value="F:thiamine binding"/>
    <property type="evidence" value="ECO:0007669"/>
    <property type="project" value="TreeGrafter"/>
</dbReference>
<dbReference type="PANTHER" id="PTHR30006">
    <property type="entry name" value="THIAMINE-BINDING PERIPLASMIC PROTEIN-RELATED"/>
    <property type="match status" value="1"/>
</dbReference>
<reference evidence="4" key="1">
    <citation type="submission" date="2018-05" db="EMBL/GenBank/DDBJ databases">
        <authorList>
            <person name="Li Y."/>
        </authorList>
    </citation>
    <scope>NUCLEOTIDE SEQUENCE [LARGE SCALE GENOMIC DNA]</scope>
    <source>
        <strain evidence="4">sk1b4</strain>
    </source>
</reference>
<dbReference type="Gene3D" id="3.40.190.10">
    <property type="entry name" value="Periplasmic binding protein-like II"/>
    <property type="match status" value="2"/>
</dbReference>
<dbReference type="GO" id="GO:0015888">
    <property type="term" value="P:thiamine transport"/>
    <property type="evidence" value="ECO:0007669"/>
    <property type="project" value="TreeGrafter"/>
</dbReference>
<proteinExistence type="predicted"/>
<name>A0A2V1KAB0_9ACTO</name>
<sequence length="348" mass="37380">MRWFYSRWARQQVIRLLAVFGVSGLAVAGFLYLQQPRAELSVLCSNNVESCLAVADEFEALTGTTVQIVRLPTSEALGRIRVTKNQPEFDVWLGGPAESYVEASQEGLLLPIGDLPSVRNLPESLRDHEGYWGGVYGGILSFCVNTDLIPPTDLPTSWDDLLDPRFEGQTLMSSPLLSGTAATMLWVQYSRLDGTEGMVSYMNSLEGNLKGYLDSGTAVARNVAQGNAAVGISFGPYCEAERADGGPVQVVYPKDGTGYEVGAVGALAGTDTPERAREFVDFALSSQGQAASGSQVPQSYTTSALTPNLIEELESLEVPIIGGGVAESAPEHSRLITVWATEVRRGTY</sequence>
<dbReference type="OrthoDB" id="366726at2"/>
<dbReference type="SUPFAM" id="SSF53850">
    <property type="entry name" value="Periplasmic binding protein-like II"/>
    <property type="match status" value="1"/>
</dbReference>
<keyword evidence="2" id="KW-0812">Transmembrane</keyword>
<accession>A0A2V1KAB0</accession>